<dbReference type="OMA" id="CSAFNEM"/>
<dbReference type="InterPro" id="IPR011990">
    <property type="entry name" value="TPR-like_helical_dom_sf"/>
</dbReference>
<feature type="repeat" description="PPR" evidence="3">
    <location>
        <begin position="424"/>
        <end position="458"/>
    </location>
</feature>
<evidence type="ECO:0008006" key="7">
    <source>
        <dbReference type="Google" id="ProtNLM"/>
    </source>
</evidence>
<keyword evidence="2" id="KW-0677">Repeat</keyword>
<feature type="repeat" description="PPR" evidence="3">
    <location>
        <begin position="459"/>
        <end position="493"/>
    </location>
</feature>
<feature type="repeat" description="PPR" evidence="3">
    <location>
        <begin position="320"/>
        <end position="354"/>
    </location>
</feature>
<dbReference type="InParanoid" id="A0A804IER8"/>
<dbReference type="Gene3D" id="1.25.40.10">
    <property type="entry name" value="Tetratricopeptide repeat domain"/>
    <property type="match status" value="4"/>
</dbReference>
<dbReference type="Proteomes" id="UP000012960">
    <property type="component" value="Unplaced"/>
</dbReference>
<dbReference type="GO" id="GO:0000373">
    <property type="term" value="P:Group II intron splicing"/>
    <property type="evidence" value="ECO:0007669"/>
    <property type="project" value="EnsemblPlants"/>
</dbReference>
<dbReference type="GO" id="GO:0000963">
    <property type="term" value="P:mitochondrial RNA processing"/>
    <property type="evidence" value="ECO:0007669"/>
    <property type="project" value="EnsemblPlants"/>
</dbReference>
<feature type="repeat" description="PPR" evidence="3">
    <location>
        <begin position="355"/>
        <end position="388"/>
    </location>
</feature>
<sequence length="585" mass="65954">MSFTWGMSSMCTVIVRSVACVLRRVPPLATNAQSRQFRHRSLCACRTLLSPPHRAGQHKEPVFPEISIVITSAMSKGWSFDSLTTSFGSVELTQPLVESVLLDLKEPDDAKKALTFFHWSSRTRRFEHDLRSYCFIVHILVRAGLLVDARALLESAIGKYARGSSVAEVLLSTYEAVLPGRRVFDLLLQTYSNMRMVGAAFDACRYLGDRGFDASLISFNTMLRVAQRSDQSGLAWKVFEYMLVRRIYPNKATTQVMVDVMCKAGVLPKMVGVLDRIHGKRCPPGVIVNAALAFRIIEEGRAEEAIMLLKRMLQRNMVLDDIAYSLIISAYCKMPNLDSAYETRNEMINRSCSLNSFVYTSLIGSYSERSIEEAVRLMEEMLSMGLRPYDETYNHLIVGLSRTGRREESLKHCEKMLDDGFMPSCSACNEILSTLCKAGEVEEANRMLTSLLEKGLVPDRDMYLSLIDGYGDTGNAREVLKLYYEMEHRGIGSDPVVYTSMIRNLCRCGKVNEAEKFLSIGGTTKELVPTSCMYDSLIAGYCIEGDVRRALLLYDDMIMKELVPCSDTFMRLVKEVLRTRASRHL</sequence>
<dbReference type="PANTHER" id="PTHR47936">
    <property type="entry name" value="PPR_LONG DOMAIN-CONTAINING PROTEIN"/>
    <property type="match status" value="1"/>
</dbReference>
<dbReference type="AlphaFoldDB" id="A0A804IER8"/>
<dbReference type="GeneID" id="103979263"/>
<dbReference type="Pfam" id="PF01535">
    <property type="entry name" value="PPR"/>
    <property type="match status" value="2"/>
</dbReference>
<dbReference type="OrthoDB" id="185373at2759"/>
<evidence type="ECO:0000256" key="3">
    <source>
        <dbReference type="PROSITE-ProRule" id="PRU00708"/>
    </source>
</evidence>
<accession>A0A804IER8</accession>
<evidence type="ECO:0000313" key="5">
    <source>
        <dbReference type="EnsemblPlants" id="Ma03_p21590.1"/>
    </source>
</evidence>
<dbReference type="Pfam" id="PF12854">
    <property type="entry name" value="PPR_1"/>
    <property type="match status" value="1"/>
</dbReference>
<dbReference type="PANTHER" id="PTHR47936:SF1">
    <property type="entry name" value="PENTATRICOPEPTIDE REPEAT-CONTAINING PROTEIN GUN1, CHLOROPLASTIC"/>
    <property type="match status" value="1"/>
</dbReference>
<evidence type="ECO:0000313" key="6">
    <source>
        <dbReference type="Proteomes" id="UP000012960"/>
    </source>
</evidence>
<keyword evidence="6" id="KW-1185">Reference proteome</keyword>
<evidence type="ECO:0000256" key="1">
    <source>
        <dbReference type="ARBA" id="ARBA00007626"/>
    </source>
</evidence>
<dbReference type="InterPro" id="IPR002885">
    <property type="entry name" value="PPR_rpt"/>
</dbReference>
<comment type="similarity">
    <text evidence="1">Belongs to the PPR family. P subfamily.</text>
</comment>
<feature type="signal peptide" evidence="4">
    <location>
        <begin position="1"/>
        <end position="19"/>
    </location>
</feature>
<dbReference type="EnsemblPlants" id="Ma03_t21590.1">
    <property type="protein sequence ID" value="Ma03_p21590.1"/>
    <property type="gene ID" value="Ma03_g21590"/>
</dbReference>
<feature type="repeat" description="PPR" evidence="3">
    <location>
        <begin position="530"/>
        <end position="564"/>
    </location>
</feature>
<reference evidence="5" key="1">
    <citation type="submission" date="2021-05" db="UniProtKB">
        <authorList>
            <consortium name="EnsemblPlants"/>
        </authorList>
    </citation>
    <scope>IDENTIFICATION</scope>
    <source>
        <strain evidence="5">subsp. malaccensis</strain>
    </source>
</reference>
<protein>
    <recommendedName>
        <fullName evidence="7">Pentatricopeptide repeat-containing protein</fullName>
    </recommendedName>
</protein>
<name>A0A804IER8_MUSAM</name>
<dbReference type="GO" id="GO:0005739">
    <property type="term" value="C:mitochondrion"/>
    <property type="evidence" value="ECO:0007669"/>
    <property type="project" value="EnsemblPlants"/>
</dbReference>
<dbReference type="Pfam" id="PF13041">
    <property type="entry name" value="PPR_2"/>
    <property type="match status" value="3"/>
</dbReference>
<dbReference type="SUPFAM" id="SSF81901">
    <property type="entry name" value="HCP-like"/>
    <property type="match status" value="1"/>
</dbReference>
<feature type="repeat" description="PPR" evidence="3">
    <location>
        <begin position="389"/>
        <end position="423"/>
    </location>
</feature>
<keyword evidence="4" id="KW-0732">Signal</keyword>
<dbReference type="PROSITE" id="PS51375">
    <property type="entry name" value="PPR"/>
    <property type="match status" value="7"/>
</dbReference>
<feature type="repeat" description="PPR" evidence="3">
    <location>
        <begin position="494"/>
        <end position="529"/>
    </location>
</feature>
<dbReference type="NCBIfam" id="TIGR00756">
    <property type="entry name" value="PPR"/>
    <property type="match status" value="5"/>
</dbReference>
<organism evidence="5 6">
    <name type="scientific">Musa acuminata subsp. malaccensis</name>
    <name type="common">Wild banana</name>
    <name type="synonym">Musa malaccensis</name>
    <dbReference type="NCBI Taxonomy" id="214687"/>
    <lineage>
        <taxon>Eukaryota</taxon>
        <taxon>Viridiplantae</taxon>
        <taxon>Streptophyta</taxon>
        <taxon>Embryophyta</taxon>
        <taxon>Tracheophyta</taxon>
        <taxon>Spermatophyta</taxon>
        <taxon>Magnoliopsida</taxon>
        <taxon>Liliopsida</taxon>
        <taxon>Zingiberales</taxon>
        <taxon>Musaceae</taxon>
        <taxon>Musa</taxon>
    </lineage>
</organism>
<evidence type="ECO:0000256" key="2">
    <source>
        <dbReference type="ARBA" id="ARBA00022737"/>
    </source>
</evidence>
<dbReference type="Gramene" id="Ma03_t21590.1">
    <property type="protein sequence ID" value="Ma03_p21590.1"/>
    <property type="gene ID" value="Ma03_g21590"/>
</dbReference>
<evidence type="ECO:0000256" key="4">
    <source>
        <dbReference type="SAM" id="SignalP"/>
    </source>
</evidence>
<feature type="chain" id="PRO_5032355338" description="Pentatricopeptide repeat-containing protein" evidence="4">
    <location>
        <begin position="20"/>
        <end position="585"/>
    </location>
</feature>
<dbReference type="GO" id="GO:0032981">
    <property type="term" value="P:mitochondrial respiratory chain complex I assembly"/>
    <property type="evidence" value="ECO:0007669"/>
    <property type="project" value="EnsemblPlants"/>
</dbReference>
<proteinExistence type="inferred from homology"/>